<reference evidence="2" key="1">
    <citation type="submission" date="2019-12" db="EMBL/GenBank/DDBJ databases">
        <authorList>
            <person name="Scholes J."/>
        </authorList>
    </citation>
    <scope>NUCLEOTIDE SEQUENCE</scope>
</reference>
<keyword evidence="1" id="KW-1133">Transmembrane helix</keyword>
<keyword evidence="3" id="KW-1185">Reference proteome</keyword>
<feature type="transmembrane region" description="Helical" evidence="1">
    <location>
        <begin position="66"/>
        <end position="86"/>
    </location>
</feature>
<proteinExistence type="predicted"/>
<organism evidence="2 3">
    <name type="scientific">Striga hermonthica</name>
    <name type="common">Purple witchweed</name>
    <name type="synonym">Buchnera hermonthica</name>
    <dbReference type="NCBI Taxonomy" id="68872"/>
    <lineage>
        <taxon>Eukaryota</taxon>
        <taxon>Viridiplantae</taxon>
        <taxon>Streptophyta</taxon>
        <taxon>Embryophyta</taxon>
        <taxon>Tracheophyta</taxon>
        <taxon>Spermatophyta</taxon>
        <taxon>Magnoliopsida</taxon>
        <taxon>eudicotyledons</taxon>
        <taxon>Gunneridae</taxon>
        <taxon>Pentapetalae</taxon>
        <taxon>asterids</taxon>
        <taxon>lamiids</taxon>
        <taxon>Lamiales</taxon>
        <taxon>Orobanchaceae</taxon>
        <taxon>Buchnereae</taxon>
        <taxon>Striga</taxon>
    </lineage>
</organism>
<dbReference type="AlphaFoldDB" id="A0A9N7P3T9"/>
<dbReference type="Proteomes" id="UP001153555">
    <property type="component" value="Unassembled WGS sequence"/>
</dbReference>
<evidence type="ECO:0000313" key="3">
    <source>
        <dbReference type="Proteomes" id="UP001153555"/>
    </source>
</evidence>
<dbReference type="EMBL" id="CACSLK010034598">
    <property type="protein sequence ID" value="CAA0842140.1"/>
    <property type="molecule type" value="Genomic_DNA"/>
</dbReference>
<evidence type="ECO:0000313" key="2">
    <source>
        <dbReference type="EMBL" id="CAA0842140.1"/>
    </source>
</evidence>
<dbReference type="OrthoDB" id="1888718at2759"/>
<keyword evidence="1" id="KW-0472">Membrane</keyword>
<evidence type="ECO:0000256" key="1">
    <source>
        <dbReference type="SAM" id="Phobius"/>
    </source>
</evidence>
<keyword evidence="1" id="KW-0812">Transmembrane</keyword>
<accession>A0A9N7P3T9</accession>
<sequence length="88" mass="10085">MTDVECHVRRLLDREKEDYKLLGKCVGELKRKGLEFDLMKEVDALRRAKSLRVGTPPVNKWSVRDFATLFLFAVACCVLGLMRLILCG</sequence>
<gene>
    <name evidence="2" type="ORF">SHERM_08004</name>
</gene>
<comment type="caution">
    <text evidence="2">The sequence shown here is derived from an EMBL/GenBank/DDBJ whole genome shotgun (WGS) entry which is preliminary data.</text>
</comment>
<protein>
    <submittedName>
        <fullName evidence="2">Uncharacterized protein</fullName>
    </submittedName>
</protein>
<name>A0A9N7P3T9_STRHE</name>
<dbReference type="PANTHER" id="PTHR33287">
    <property type="entry name" value="OS03G0453550 PROTEIN"/>
    <property type="match status" value="1"/>
</dbReference>
<dbReference type="PANTHER" id="PTHR33287:SF11">
    <property type="entry name" value="OS03G0778400 PROTEIN"/>
    <property type="match status" value="1"/>
</dbReference>